<organism evidence="11 12">
    <name type="scientific">Marinobacter salinus</name>
    <dbReference type="NCBI Taxonomy" id="1874317"/>
    <lineage>
        <taxon>Bacteria</taxon>
        <taxon>Pseudomonadati</taxon>
        <taxon>Pseudomonadota</taxon>
        <taxon>Gammaproteobacteria</taxon>
        <taxon>Pseudomonadales</taxon>
        <taxon>Marinobacteraceae</taxon>
        <taxon>Marinobacter</taxon>
    </lineage>
</organism>
<dbReference type="Gene3D" id="3.40.50.10860">
    <property type="entry name" value="Leucine Dehydrogenase, chain A, domain 1"/>
    <property type="match status" value="1"/>
</dbReference>
<dbReference type="Gene3D" id="3.40.50.720">
    <property type="entry name" value="NAD(P)-binding Rossmann-like Domain"/>
    <property type="match status" value="1"/>
</dbReference>
<keyword evidence="3 5" id="KW-0560">Oxidoreductase</keyword>
<comment type="function">
    <text evidence="1">Catalyzes the reversible oxidative deamination of glutamate to alpha-ketoglutarate and ammonia.</text>
</comment>
<dbReference type="Pfam" id="PF02812">
    <property type="entry name" value="ELFV_dehydrog_N"/>
    <property type="match status" value="1"/>
</dbReference>
<comment type="similarity">
    <text evidence="2 5 9">Belongs to the Glu/Leu/Phe/Val dehydrogenases family.</text>
</comment>
<dbReference type="GO" id="GO:0006538">
    <property type="term" value="P:L-glutamate catabolic process"/>
    <property type="evidence" value="ECO:0007669"/>
    <property type="project" value="TreeGrafter"/>
</dbReference>
<proteinExistence type="inferred from homology"/>
<evidence type="ECO:0000256" key="4">
    <source>
        <dbReference type="ARBA" id="ARBA00048584"/>
    </source>
</evidence>
<name>A0A1D9GPB7_9GAMM</name>
<dbReference type="InterPro" id="IPR006095">
    <property type="entry name" value="Glu/Leu/Phe/Val/Trp_DH"/>
</dbReference>
<comment type="catalytic activity">
    <reaction evidence="4">
        <text>L-glutamate + NADP(+) + H2O = 2-oxoglutarate + NH4(+) + NADPH + H(+)</text>
        <dbReference type="Rhea" id="RHEA:11612"/>
        <dbReference type="ChEBI" id="CHEBI:15377"/>
        <dbReference type="ChEBI" id="CHEBI:15378"/>
        <dbReference type="ChEBI" id="CHEBI:16810"/>
        <dbReference type="ChEBI" id="CHEBI:28938"/>
        <dbReference type="ChEBI" id="CHEBI:29985"/>
        <dbReference type="ChEBI" id="CHEBI:57783"/>
        <dbReference type="ChEBI" id="CHEBI:58349"/>
        <dbReference type="EC" id="1.4.1.4"/>
    </reaction>
</comment>
<reference evidence="11 12" key="1">
    <citation type="submission" date="2016-10" db="EMBL/GenBank/DDBJ databases">
        <title>Marinobacter salinus sp. nov., a moderately halophilic bacterium isolated from a tidal flat environment.</title>
        <authorList>
            <person name="Park S.-J."/>
        </authorList>
    </citation>
    <scope>NUCLEOTIDE SEQUENCE [LARGE SCALE GENOMIC DNA]</scope>
    <source>
        <strain evidence="11 12">Hb8</strain>
    </source>
</reference>
<protein>
    <recommendedName>
        <fullName evidence="5">Glutamate dehydrogenase</fullName>
    </recommendedName>
</protein>
<feature type="site" description="Important for catalysis" evidence="8">
    <location>
        <position position="143"/>
    </location>
</feature>
<gene>
    <name evidence="11" type="ORF">BKP64_15595</name>
</gene>
<evidence type="ECO:0000256" key="8">
    <source>
        <dbReference type="PIRSR" id="PIRSR000185-3"/>
    </source>
</evidence>
<feature type="binding site" evidence="7">
    <location>
        <position position="187"/>
    </location>
    <ligand>
        <name>NAD(+)</name>
        <dbReference type="ChEBI" id="CHEBI:57540"/>
    </ligand>
</feature>
<dbReference type="PANTHER" id="PTHR11606">
    <property type="entry name" value="GLUTAMATE DEHYDROGENASE"/>
    <property type="match status" value="1"/>
</dbReference>
<evidence type="ECO:0000256" key="5">
    <source>
        <dbReference type="PIRNR" id="PIRNR000185"/>
    </source>
</evidence>
<dbReference type="InterPro" id="IPR046346">
    <property type="entry name" value="Aminoacid_DH-like_N_sf"/>
</dbReference>
<evidence type="ECO:0000256" key="2">
    <source>
        <dbReference type="ARBA" id="ARBA00006382"/>
    </source>
</evidence>
<dbReference type="SUPFAM" id="SSF53223">
    <property type="entry name" value="Aminoacid dehydrogenase-like, N-terminal domain"/>
    <property type="match status" value="1"/>
</dbReference>
<feature type="domain" description="Glutamate/phenylalanine/leucine/valine/L-tryptophan dehydrogenase C-terminal" evidence="10">
    <location>
        <begin position="180"/>
        <end position="411"/>
    </location>
</feature>
<dbReference type="SMART" id="SM00839">
    <property type="entry name" value="ELFV_dehydrog"/>
    <property type="match status" value="1"/>
</dbReference>
<evidence type="ECO:0000313" key="11">
    <source>
        <dbReference type="EMBL" id="AOY89477.1"/>
    </source>
</evidence>
<dbReference type="KEGG" id="msq:BKP64_15595"/>
<dbReference type="InterPro" id="IPR006097">
    <property type="entry name" value="Glu/Leu/Phe/Val/Trp_DH_dimer"/>
</dbReference>
<feature type="active site" description="Proton donor" evidence="6">
    <location>
        <position position="104"/>
    </location>
</feature>
<evidence type="ECO:0000256" key="6">
    <source>
        <dbReference type="PIRSR" id="PIRSR000185-1"/>
    </source>
</evidence>
<dbReference type="PANTHER" id="PTHR11606:SF13">
    <property type="entry name" value="GLUTAMATE DEHYDROGENASE 1, MITOCHONDRIAL"/>
    <property type="match status" value="1"/>
</dbReference>
<dbReference type="InterPro" id="IPR033524">
    <property type="entry name" value="Glu/Leu/Phe/Val_DH_AS"/>
</dbReference>
<dbReference type="PRINTS" id="PR00082">
    <property type="entry name" value="GLFDHDRGNASE"/>
</dbReference>
<feature type="binding site" evidence="7">
    <location>
        <position position="92"/>
    </location>
    <ligand>
        <name>substrate</name>
    </ligand>
</feature>
<dbReference type="STRING" id="1874317.BKP64_15595"/>
<dbReference type="InterPro" id="IPR006096">
    <property type="entry name" value="Glu/Leu/Phe/Val/Trp_DH_C"/>
</dbReference>
<evidence type="ECO:0000259" key="10">
    <source>
        <dbReference type="SMART" id="SM00839"/>
    </source>
</evidence>
<evidence type="ECO:0000256" key="1">
    <source>
        <dbReference type="ARBA" id="ARBA00003868"/>
    </source>
</evidence>
<dbReference type="AlphaFoldDB" id="A0A1D9GPB7"/>
<evidence type="ECO:0000256" key="7">
    <source>
        <dbReference type="PIRSR" id="PIRSR000185-2"/>
    </source>
</evidence>
<dbReference type="GO" id="GO:0000166">
    <property type="term" value="F:nucleotide binding"/>
    <property type="evidence" value="ECO:0007669"/>
    <property type="project" value="UniProtKB-KW"/>
</dbReference>
<keyword evidence="12" id="KW-1185">Reference proteome</keyword>
<evidence type="ECO:0000313" key="12">
    <source>
        <dbReference type="Proteomes" id="UP000177445"/>
    </source>
</evidence>
<dbReference type="Proteomes" id="UP000177445">
    <property type="component" value="Chromosome"/>
</dbReference>
<accession>A0A1D9GPB7</accession>
<dbReference type="PIRSF" id="PIRSF000185">
    <property type="entry name" value="Glu_DH"/>
    <property type="match status" value="1"/>
</dbReference>
<dbReference type="OrthoDB" id="9803297at2"/>
<dbReference type="GO" id="GO:0004352">
    <property type="term" value="F:glutamate dehydrogenase (NAD+) activity"/>
    <property type="evidence" value="ECO:0007669"/>
    <property type="project" value="TreeGrafter"/>
</dbReference>
<dbReference type="RefSeq" id="WP_070972171.1">
    <property type="nucleotide sequence ID" value="NZ_CP017715.1"/>
</dbReference>
<dbReference type="PROSITE" id="PS00074">
    <property type="entry name" value="GLFV_DEHYDROGENASE"/>
    <property type="match status" value="1"/>
</dbReference>
<dbReference type="InterPro" id="IPR014362">
    <property type="entry name" value="Glu_DH"/>
</dbReference>
<dbReference type="CDD" id="cd01076">
    <property type="entry name" value="NAD_bind_1_Glu_DH"/>
    <property type="match status" value="1"/>
</dbReference>
<keyword evidence="7" id="KW-0547">Nucleotide-binding</keyword>
<keyword evidence="7" id="KW-0520">NAD</keyword>
<evidence type="ECO:0000256" key="3">
    <source>
        <dbReference type="ARBA" id="ARBA00023002"/>
    </source>
</evidence>
<dbReference type="SUPFAM" id="SSF51735">
    <property type="entry name" value="NAD(P)-binding Rossmann-fold domains"/>
    <property type="match status" value="1"/>
</dbReference>
<sequence length="413" mass="44841">MNYDFLDESGQILREAGRLGKIDPNVIEFLAAPGRVVTFRIPMKMDDGSFRVFDAHRVRYNDALGPSRDGTRISTDLDLDEVKSLALIMSIKHAAGRIPAGGGKGGIVADPRELSDREFESLCRAYIRNLRPRGRAYDVPGADIGTDLQTMSWMLDEYESVTGYHEPAAVNDKPPILGGSLGGYEATGSGVFDVFREAAEQADFDIENARVAIQGFGQVGSVAATMFYEAGCDVVAVCDSRGGVYSSDGLDIPALLAHKKSTGKVSDFAGSEPIVSEKVLECDCDVLVPASVQGVITADNADRIQARMVVEAANAPTTIKADAMLLERGVIIVPDVLANAGSVQLCQMERSQGLSDNYWDIDTINHLRQKRLARSYREAVTTAAEHQLKSVRLGAWINALKRIEEAMHLRGWC</sequence>
<dbReference type="InterPro" id="IPR033922">
    <property type="entry name" value="NAD_bind_Glu_DH"/>
</dbReference>
<evidence type="ECO:0000256" key="9">
    <source>
        <dbReference type="RuleBase" id="RU004417"/>
    </source>
</evidence>
<dbReference type="InterPro" id="IPR036291">
    <property type="entry name" value="NAD(P)-bd_dom_sf"/>
</dbReference>
<dbReference type="EMBL" id="CP017715">
    <property type="protein sequence ID" value="AOY89477.1"/>
    <property type="molecule type" value="Genomic_DNA"/>
</dbReference>
<dbReference type="Pfam" id="PF00208">
    <property type="entry name" value="ELFV_dehydrog"/>
    <property type="match status" value="1"/>
</dbReference>
<dbReference type="GO" id="GO:0004354">
    <property type="term" value="F:glutamate dehydrogenase (NADP+) activity"/>
    <property type="evidence" value="ECO:0007669"/>
    <property type="project" value="UniProtKB-EC"/>
</dbReference>